<dbReference type="GO" id="GO:0022857">
    <property type="term" value="F:transmembrane transporter activity"/>
    <property type="evidence" value="ECO:0007669"/>
    <property type="project" value="TreeGrafter"/>
</dbReference>
<keyword evidence="4" id="KW-1133">Transmembrane helix</keyword>
<dbReference type="PANTHER" id="PTHR43791">
    <property type="entry name" value="PERMEASE-RELATED"/>
    <property type="match status" value="1"/>
</dbReference>
<evidence type="ECO:0000256" key="5">
    <source>
        <dbReference type="ARBA" id="ARBA00023136"/>
    </source>
</evidence>
<comment type="caution">
    <text evidence="7">The sequence shown here is derived from an EMBL/GenBank/DDBJ whole genome shotgun (WGS) entry which is preliminary data.</text>
</comment>
<dbReference type="Proteomes" id="UP000434172">
    <property type="component" value="Unassembled WGS sequence"/>
</dbReference>
<evidence type="ECO:0000256" key="6">
    <source>
        <dbReference type="SAM" id="MobiDB-lite"/>
    </source>
</evidence>
<reference evidence="7 8" key="1">
    <citation type="submission" date="2019-12" db="EMBL/GenBank/DDBJ databases">
        <title>A genome sequence resource for the geographically widespread anthracnose pathogen Colletotrichum asianum.</title>
        <authorList>
            <person name="Meng Y."/>
        </authorList>
    </citation>
    <scope>NUCLEOTIDE SEQUENCE [LARGE SCALE GENOMIC DNA]</scope>
    <source>
        <strain evidence="7 8">ICMP 18580</strain>
    </source>
</reference>
<evidence type="ECO:0000256" key="4">
    <source>
        <dbReference type="ARBA" id="ARBA00022989"/>
    </source>
</evidence>
<sequence length="387" mass="43280">MVSETTVQYKAQNDGPLNVNTEAASKDQPCPTTQPVHIDWTHEEERWAKRKFDWMGPCLEFNYAEDLKLNRHIVVNGQTCLYIMIAAFELPSNLLLQHISVKLWIPCQMNLCGLATLRAETKGTARFYGRRIFLGITEAGFISGSVCLHHHFGLMAALDLRYANLDPYFRLLTPREEHILNDRIVMDNQAKKNASKIRVAFKDVVRIIANWRLLTFLVFITTYVAPITCMDTYNSQITKEIDFDTIRANLLVSVSPSYTPWVSHRGYAAANCGEKKLEGKKGTAIPLVFLGGNMAAANGRYGMCMPNFQIPDLVLSDVSRHLQAEGDAGVCPRCGVSQIIIAVACPPHIQGLVWVASNTPTPFQPSVYSVLYVMLTNESNSFAAQTF</sequence>
<evidence type="ECO:0000313" key="7">
    <source>
        <dbReference type="EMBL" id="KAF0317537.1"/>
    </source>
</evidence>
<feature type="region of interest" description="Disordered" evidence="6">
    <location>
        <begin position="13"/>
        <end position="33"/>
    </location>
</feature>
<keyword evidence="8" id="KW-1185">Reference proteome</keyword>
<keyword evidence="5" id="KW-0472">Membrane</keyword>
<organism evidence="7 8">
    <name type="scientific">Colletotrichum asianum</name>
    <dbReference type="NCBI Taxonomy" id="702518"/>
    <lineage>
        <taxon>Eukaryota</taxon>
        <taxon>Fungi</taxon>
        <taxon>Dikarya</taxon>
        <taxon>Ascomycota</taxon>
        <taxon>Pezizomycotina</taxon>
        <taxon>Sordariomycetes</taxon>
        <taxon>Hypocreomycetidae</taxon>
        <taxon>Glomerellales</taxon>
        <taxon>Glomerellaceae</taxon>
        <taxon>Colletotrichum</taxon>
        <taxon>Colletotrichum gloeosporioides species complex</taxon>
    </lineage>
</organism>
<accession>A0A8H3W3F2</accession>
<evidence type="ECO:0000256" key="3">
    <source>
        <dbReference type="ARBA" id="ARBA00022692"/>
    </source>
</evidence>
<proteinExistence type="predicted"/>
<keyword evidence="2" id="KW-0813">Transport</keyword>
<evidence type="ECO:0000256" key="2">
    <source>
        <dbReference type="ARBA" id="ARBA00022448"/>
    </source>
</evidence>
<gene>
    <name evidence="7" type="ORF">GQ607_015210</name>
</gene>
<dbReference type="InterPro" id="IPR036259">
    <property type="entry name" value="MFS_trans_sf"/>
</dbReference>
<protein>
    <submittedName>
        <fullName evidence="7">Alternative sulfate transporter</fullName>
    </submittedName>
</protein>
<dbReference type="PANTHER" id="PTHR43791:SF36">
    <property type="entry name" value="TRANSPORTER, PUTATIVE (AFU_ORTHOLOGUE AFUA_6G08340)-RELATED"/>
    <property type="match status" value="1"/>
</dbReference>
<evidence type="ECO:0000256" key="1">
    <source>
        <dbReference type="ARBA" id="ARBA00004141"/>
    </source>
</evidence>
<dbReference type="AlphaFoldDB" id="A0A8H3W3F2"/>
<name>A0A8H3W3F2_9PEZI</name>
<dbReference type="EMBL" id="WOWK01000128">
    <property type="protein sequence ID" value="KAF0317537.1"/>
    <property type="molecule type" value="Genomic_DNA"/>
</dbReference>
<dbReference type="SUPFAM" id="SSF103473">
    <property type="entry name" value="MFS general substrate transporter"/>
    <property type="match status" value="1"/>
</dbReference>
<dbReference type="GO" id="GO:0016020">
    <property type="term" value="C:membrane"/>
    <property type="evidence" value="ECO:0007669"/>
    <property type="project" value="UniProtKB-SubCell"/>
</dbReference>
<evidence type="ECO:0000313" key="8">
    <source>
        <dbReference type="Proteomes" id="UP000434172"/>
    </source>
</evidence>
<dbReference type="OrthoDB" id="10386876at2759"/>
<comment type="subcellular location">
    <subcellularLocation>
        <location evidence="1">Membrane</location>
        <topology evidence="1">Multi-pass membrane protein</topology>
    </subcellularLocation>
</comment>
<keyword evidence="3" id="KW-0812">Transmembrane</keyword>